<dbReference type="EMBL" id="BOSE01000004">
    <property type="protein sequence ID" value="GIP16912.1"/>
    <property type="molecule type" value="Genomic_DNA"/>
</dbReference>
<evidence type="ECO:0000256" key="2">
    <source>
        <dbReference type="SAM" id="Phobius"/>
    </source>
</evidence>
<comment type="caution">
    <text evidence="4">The sequence shown here is derived from an EMBL/GenBank/DDBJ whole genome shotgun (WGS) entry which is preliminary data.</text>
</comment>
<keyword evidence="2" id="KW-0812">Transmembrane</keyword>
<keyword evidence="2" id="KW-0472">Membrane</keyword>
<name>A0A920CUD7_9BACL</name>
<dbReference type="SUPFAM" id="SSF51261">
    <property type="entry name" value="Duplicated hybrid motif"/>
    <property type="match status" value="1"/>
</dbReference>
<evidence type="ECO:0000259" key="3">
    <source>
        <dbReference type="Pfam" id="PF01551"/>
    </source>
</evidence>
<keyword evidence="5" id="KW-1185">Reference proteome</keyword>
<proteinExistence type="predicted"/>
<keyword evidence="2" id="KW-1133">Transmembrane helix</keyword>
<dbReference type="Gene3D" id="2.70.70.10">
    <property type="entry name" value="Glucose Permease (Domain IIA)"/>
    <property type="match status" value="1"/>
</dbReference>
<dbReference type="Proteomes" id="UP000683139">
    <property type="component" value="Unassembled WGS sequence"/>
</dbReference>
<accession>A0A920CUD7</accession>
<evidence type="ECO:0000256" key="1">
    <source>
        <dbReference type="SAM" id="MobiDB-lite"/>
    </source>
</evidence>
<feature type="region of interest" description="Disordered" evidence="1">
    <location>
        <begin position="1"/>
        <end position="30"/>
    </location>
</feature>
<dbReference type="RefSeq" id="WP_213515604.1">
    <property type="nucleotide sequence ID" value="NZ_BOSE01000004.1"/>
</dbReference>
<dbReference type="InterPro" id="IPR011055">
    <property type="entry name" value="Dup_hybrid_motif"/>
</dbReference>
<protein>
    <recommendedName>
        <fullName evidence="3">M23ase beta-sheet core domain-containing protein</fullName>
    </recommendedName>
</protein>
<feature type="domain" description="M23ase beta-sheet core" evidence="3">
    <location>
        <begin position="141"/>
        <end position="230"/>
    </location>
</feature>
<dbReference type="InterPro" id="IPR016047">
    <property type="entry name" value="M23ase_b-sheet_dom"/>
</dbReference>
<evidence type="ECO:0000313" key="4">
    <source>
        <dbReference type="EMBL" id="GIP16912.1"/>
    </source>
</evidence>
<feature type="compositionally biased region" description="Basic and acidic residues" evidence="1">
    <location>
        <begin position="1"/>
        <end position="17"/>
    </location>
</feature>
<dbReference type="Pfam" id="PF01551">
    <property type="entry name" value="Peptidase_M23"/>
    <property type="match status" value="1"/>
</dbReference>
<organism evidence="4 5">
    <name type="scientific">Paenibacillus montaniterrae</name>
    <dbReference type="NCBI Taxonomy" id="429341"/>
    <lineage>
        <taxon>Bacteria</taxon>
        <taxon>Bacillati</taxon>
        <taxon>Bacillota</taxon>
        <taxon>Bacilli</taxon>
        <taxon>Bacillales</taxon>
        <taxon>Paenibacillaceae</taxon>
        <taxon>Paenibacillus</taxon>
    </lineage>
</organism>
<gene>
    <name evidence="4" type="ORF">J40TS1_25540</name>
</gene>
<evidence type="ECO:0000313" key="5">
    <source>
        <dbReference type="Proteomes" id="UP000683139"/>
    </source>
</evidence>
<feature type="transmembrane region" description="Helical" evidence="2">
    <location>
        <begin position="46"/>
        <end position="64"/>
    </location>
</feature>
<reference evidence="4" key="1">
    <citation type="submission" date="2021-03" db="EMBL/GenBank/DDBJ databases">
        <title>Antimicrobial resistance genes in bacteria isolated from Japanese honey, and their potential for conferring macrolide and lincosamide resistance in the American foulbrood pathogen Paenibacillus larvae.</title>
        <authorList>
            <person name="Okamoto M."/>
            <person name="Kumagai M."/>
            <person name="Kanamori H."/>
            <person name="Takamatsu D."/>
        </authorList>
    </citation>
    <scope>NUCLEOTIDE SEQUENCE</scope>
    <source>
        <strain evidence="4">J40TS1</strain>
    </source>
</reference>
<sequence>MDQMERDPEKLWKKDNNHWNQAGMEDHTGSELDEKSSYSFFQHLKFQAIFAIIIFVALFAASHVKHPVIEQSKGWLKTELDRSFDFVAIAVWYEELFQGSPSFIPSFGNKSELALAKQPANEAVAPLEDGVLLHSFAELLNGVEIAGDKQAPVKAVEKGRVILVPEQKDSVIIQHANQRLSIYTRLGEVDVEVSDWVEAGSVIGRLAPIAGEDYSVLFLAMKQGDQYIDPLGVVTLE</sequence>
<dbReference type="AlphaFoldDB" id="A0A920CUD7"/>
<dbReference type="CDD" id="cd12797">
    <property type="entry name" value="M23_peptidase"/>
    <property type="match status" value="1"/>
</dbReference>